<keyword evidence="2" id="KW-1185">Reference proteome</keyword>
<sequence length="534" mass="61733">MNERKDIPVDLELEPVVLLWPDELEAQAIREKREALENFKFLDVHTWSDHPEVNQFVDFIYAEHFKARKKVVQKRHLKVVLLDIYVTWCEVPNRVIAFSRNNNDYKAGSRYNELFISHLTIDIVDRLVEVGLIEQAKGFLDRNTGIGRLARIWATEKLVEEFRRARFGPLDIGSHPDRLTVILRNSQGEDEEDEDGRKRDIEYEPDDNTRRMSAVLADYNALLRRTFIDIPTLDERWISIQKGNEANTLAVSQRDKFVRRIFNRGSFACGGRFYGGWWQRCPKEWRGHIFIDDRPTNEIDFSGLHVVMLYAELGIPYWAVIGGDPYDVPALDFLENSAERRTAAKNLMLVLLNARTTNEAYSAFRNKAAAGTSAKAFTNDQLARLHGALADKHPRIADQFGADVGIRLMNLDSMISERVLTSFLVRGVPALSLHDSYIVPTGYESLLKEEMRKAFEGVMGGPLLGREAQALRENQVQVEVLLEKLMGWMPYDDVPGQKKDEENYLARAHPIRTDRYLHEWQNFKIWRDTNRDNL</sequence>
<evidence type="ECO:0008006" key="3">
    <source>
        <dbReference type="Google" id="ProtNLM"/>
    </source>
</evidence>
<proteinExistence type="predicted"/>
<organism evidence="1 2">
    <name type="scientific">Magnetospirillum gryphiswaldense (strain DSM 6361 / JCM 21280 / NBRC 15271 / MSR-1)</name>
    <dbReference type="NCBI Taxonomy" id="431944"/>
    <lineage>
        <taxon>Bacteria</taxon>
        <taxon>Pseudomonadati</taxon>
        <taxon>Pseudomonadota</taxon>
        <taxon>Alphaproteobacteria</taxon>
        <taxon>Rhodospirillales</taxon>
        <taxon>Rhodospirillaceae</taxon>
        <taxon>Magnetospirillum</taxon>
    </lineage>
</organism>
<dbReference type="HOGENOM" id="CLU_038467_1_0_5"/>
<evidence type="ECO:0000313" key="1">
    <source>
        <dbReference type="EMBL" id="CDK97549.1"/>
    </source>
</evidence>
<dbReference type="Proteomes" id="UP000018922">
    <property type="component" value="Chromosome I"/>
</dbReference>
<protein>
    <recommendedName>
        <fullName evidence="3">DNA-directed RNA polymerase</fullName>
    </recommendedName>
</protein>
<name>V6EWI3_MAGGM</name>
<gene>
    <name evidence="1" type="ordered locus">MGMSRv2__0334</name>
</gene>
<dbReference type="KEGG" id="mgy:MGMSRv2__0334"/>
<dbReference type="AlphaFoldDB" id="V6EWI3"/>
<reference evidence="1 2" key="1">
    <citation type="journal article" date="2014" name="Genome Announc.">
        <title>Complete genome sequence of Magnetospirillum gryphiswaldense MSR-1.</title>
        <authorList>
            <person name="Wang X."/>
            <person name="Wang Q."/>
            <person name="Zhang W."/>
            <person name="Wang Y."/>
            <person name="Li L."/>
            <person name="Wen T."/>
            <person name="Zhang T."/>
            <person name="Zhang Y."/>
            <person name="Xu J."/>
            <person name="Hu J."/>
            <person name="Li S."/>
            <person name="Liu L."/>
            <person name="Liu J."/>
            <person name="Jiang W."/>
            <person name="Tian J."/>
            <person name="Li Y."/>
            <person name="Schuler D."/>
            <person name="Wang L."/>
            <person name="Li J."/>
        </authorList>
    </citation>
    <scope>NUCLEOTIDE SEQUENCE [LARGE SCALE GENOMIC DNA]</scope>
    <source>
        <strain evidence="2">DSM 6361 / JCM 21280 / NBRC 15271 / MSR-1</strain>
    </source>
</reference>
<dbReference type="eggNOG" id="ENOG50335X0">
    <property type="taxonomic scope" value="Bacteria"/>
</dbReference>
<dbReference type="STRING" id="1430440.MGMSRv2__0334"/>
<evidence type="ECO:0000313" key="2">
    <source>
        <dbReference type="Proteomes" id="UP000018922"/>
    </source>
</evidence>
<dbReference type="EMBL" id="HG794546">
    <property type="protein sequence ID" value="CDK97549.1"/>
    <property type="molecule type" value="Genomic_DNA"/>
</dbReference>
<accession>V6EWI3</accession>